<evidence type="ECO:0000256" key="4">
    <source>
        <dbReference type="ARBA" id="ARBA00022692"/>
    </source>
</evidence>
<keyword evidence="2 11" id="KW-0813">Transport</keyword>
<dbReference type="InterPro" id="IPR001873">
    <property type="entry name" value="ENaC"/>
</dbReference>
<evidence type="ECO:0000256" key="5">
    <source>
        <dbReference type="ARBA" id="ARBA00022989"/>
    </source>
</evidence>
<proteinExistence type="inferred from homology"/>
<comment type="similarity">
    <text evidence="11">Belongs to the amiloride-sensitive sodium channel (TC 1.A.6) family.</text>
</comment>
<reference evidence="12 13" key="1">
    <citation type="submission" date="2019-09" db="EMBL/GenBank/DDBJ databases">
        <title>Bird 10,000 Genomes (B10K) Project - Family phase.</title>
        <authorList>
            <person name="Zhang G."/>
        </authorList>
    </citation>
    <scope>NUCLEOTIDE SEQUENCE [LARGE SCALE GENOMIC DNA]</scope>
    <source>
        <strain evidence="12">B10K-DU-021-26</strain>
        <tissue evidence="12">Mixed tissue sample</tissue>
    </source>
</reference>
<dbReference type="PANTHER" id="PTHR11690:SF18">
    <property type="entry name" value="AMILORIDE-SENSITIVE SODIUM CHANNEL SUBUNIT BETA"/>
    <property type="match status" value="1"/>
</dbReference>
<dbReference type="Gene3D" id="2.60.470.10">
    <property type="entry name" value="Acid-sensing ion channels like domains"/>
    <property type="match status" value="1"/>
</dbReference>
<comment type="subcellular location">
    <subcellularLocation>
        <location evidence="1">Membrane</location>
        <topology evidence="1">Multi-pass membrane protein</topology>
    </subcellularLocation>
</comment>
<organism evidence="12 13">
    <name type="scientific">Columbina picui</name>
    <name type="common">Picui ground-dove</name>
    <dbReference type="NCBI Taxonomy" id="115618"/>
    <lineage>
        <taxon>Eukaryota</taxon>
        <taxon>Metazoa</taxon>
        <taxon>Chordata</taxon>
        <taxon>Craniata</taxon>
        <taxon>Vertebrata</taxon>
        <taxon>Euteleostomi</taxon>
        <taxon>Archelosauria</taxon>
        <taxon>Archosauria</taxon>
        <taxon>Dinosauria</taxon>
        <taxon>Saurischia</taxon>
        <taxon>Theropoda</taxon>
        <taxon>Coelurosauria</taxon>
        <taxon>Aves</taxon>
        <taxon>Neognathae</taxon>
        <taxon>Neoaves</taxon>
        <taxon>Columbimorphae</taxon>
        <taxon>Columbiformes</taxon>
        <taxon>Columbidae</taxon>
        <taxon>Columbina</taxon>
    </lineage>
</organism>
<dbReference type="GO" id="GO:0034706">
    <property type="term" value="C:sodium channel complex"/>
    <property type="evidence" value="ECO:0007669"/>
    <property type="project" value="TreeGrafter"/>
</dbReference>
<protein>
    <submittedName>
        <fullName evidence="12">SCNNB protein</fullName>
    </submittedName>
</protein>
<evidence type="ECO:0000256" key="8">
    <source>
        <dbReference type="ARBA" id="ARBA00023136"/>
    </source>
</evidence>
<evidence type="ECO:0000256" key="6">
    <source>
        <dbReference type="ARBA" id="ARBA00023053"/>
    </source>
</evidence>
<sequence>SLVFWQWGILINTYLSYNVTSSLSIGFKTMKFPAVTVCNANPFKYSEVKHLLKDLDMLIEAALERILQPTPGNSSENVSLSLNMELWHQIPLVLIDEHDKDNPIILDIFESNQPAVGNQTVEGNQTTEGNQSTEVPLQDRIRMGYQAEDMILACLYGAEPCNYKNFTQIYHPDHGNCYIFNWGMDEEALNSSNPGAEFGLKLILDISQQDYIPYLSSAAGARLMLHQQKSFPFLKDQGIYAMAGTETSIGVLVDELERMGYPYSDCTVNGSDVPVKNLYSQYNTSYSIQVKHVSESNKTVQEKLSKLIKSLTSLQDYCRISNDKVETYCYSSLRSSIRDRQICIDSCKETCNDTQYKMTISMADWPSEASEDWIFHILSYERDMSTNVTLDR</sequence>
<evidence type="ECO:0000256" key="9">
    <source>
        <dbReference type="ARBA" id="ARBA00023201"/>
    </source>
</evidence>
<name>A0A7K4S245_COLPI</name>
<comment type="caution">
    <text evidence="12">The sequence shown here is derived from an EMBL/GenBank/DDBJ whole genome shotgun (WGS) entry which is preliminary data.</text>
</comment>
<evidence type="ECO:0000313" key="12">
    <source>
        <dbReference type="EMBL" id="NWQ79748.1"/>
    </source>
</evidence>
<dbReference type="PRINTS" id="PR01078">
    <property type="entry name" value="AMINACHANNEL"/>
</dbReference>
<evidence type="ECO:0000256" key="10">
    <source>
        <dbReference type="ARBA" id="ARBA00023303"/>
    </source>
</evidence>
<evidence type="ECO:0000256" key="2">
    <source>
        <dbReference type="ARBA" id="ARBA00022448"/>
    </source>
</evidence>
<feature type="non-terminal residue" evidence="12">
    <location>
        <position position="1"/>
    </location>
</feature>
<keyword evidence="8" id="KW-0472">Membrane</keyword>
<accession>A0A7K4S245</accession>
<keyword evidence="3 11" id="KW-0894">Sodium channel</keyword>
<keyword evidence="4 11" id="KW-0812">Transmembrane</keyword>
<dbReference type="OrthoDB" id="6502088at2759"/>
<keyword evidence="6" id="KW-0915">Sodium</keyword>
<dbReference type="GO" id="GO:0015280">
    <property type="term" value="F:ligand-gated sodium channel activity"/>
    <property type="evidence" value="ECO:0007669"/>
    <property type="project" value="TreeGrafter"/>
</dbReference>
<dbReference type="PANTHER" id="PTHR11690">
    <property type="entry name" value="AMILORIDE-SENSITIVE SODIUM CHANNEL-RELATED"/>
    <property type="match status" value="1"/>
</dbReference>
<keyword evidence="13" id="KW-1185">Reference proteome</keyword>
<dbReference type="Proteomes" id="UP000530263">
    <property type="component" value="Unassembled WGS sequence"/>
</dbReference>
<evidence type="ECO:0000256" key="7">
    <source>
        <dbReference type="ARBA" id="ARBA00023065"/>
    </source>
</evidence>
<dbReference type="EMBL" id="VYZG01001028">
    <property type="protein sequence ID" value="NWQ79748.1"/>
    <property type="molecule type" value="Genomic_DNA"/>
</dbReference>
<feature type="non-terminal residue" evidence="12">
    <location>
        <position position="392"/>
    </location>
</feature>
<dbReference type="AlphaFoldDB" id="A0A7K4S245"/>
<keyword evidence="5" id="KW-1133">Transmembrane helix</keyword>
<dbReference type="Pfam" id="PF00858">
    <property type="entry name" value="ASC"/>
    <property type="match status" value="1"/>
</dbReference>
<keyword evidence="9 11" id="KW-0739">Sodium transport</keyword>
<keyword evidence="7 11" id="KW-0406">Ion transport</keyword>
<evidence type="ECO:0000256" key="11">
    <source>
        <dbReference type="RuleBase" id="RU000679"/>
    </source>
</evidence>
<evidence type="ECO:0000256" key="1">
    <source>
        <dbReference type="ARBA" id="ARBA00004141"/>
    </source>
</evidence>
<evidence type="ECO:0000256" key="3">
    <source>
        <dbReference type="ARBA" id="ARBA00022461"/>
    </source>
</evidence>
<gene>
    <name evidence="12" type="primary">Scnn1b</name>
    <name evidence="12" type="ORF">COLPIC_R06471</name>
</gene>
<dbReference type="GO" id="GO:0005886">
    <property type="term" value="C:plasma membrane"/>
    <property type="evidence" value="ECO:0007669"/>
    <property type="project" value="TreeGrafter"/>
</dbReference>
<keyword evidence="10 11" id="KW-0407">Ion channel</keyword>
<evidence type="ECO:0000313" key="13">
    <source>
        <dbReference type="Proteomes" id="UP000530263"/>
    </source>
</evidence>